<feature type="transmembrane region" description="Helical" evidence="1">
    <location>
        <begin position="265"/>
        <end position="287"/>
    </location>
</feature>
<accession>A0A6A9QQX7</accession>
<dbReference type="SUPFAM" id="SSF53448">
    <property type="entry name" value="Nucleotide-diphospho-sugar transferases"/>
    <property type="match status" value="1"/>
</dbReference>
<keyword evidence="3" id="KW-0808">Transferase</keyword>
<evidence type="ECO:0000313" key="3">
    <source>
        <dbReference type="EMBL" id="MUN28223.1"/>
    </source>
</evidence>
<evidence type="ECO:0000256" key="1">
    <source>
        <dbReference type="SAM" id="Phobius"/>
    </source>
</evidence>
<evidence type="ECO:0000313" key="4">
    <source>
        <dbReference type="Proteomes" id="UP000470772"/>
    </source>
</evidence>
<keyword evidence="4" id="KW-1185">Reference proteome</keyword>
<dbReference type="RefSeq" id="WP_054838193.1">
    <property type="nucleotide sequence ID" value="NZ_BBBY01000006.1"/>
</dbReference>
<reference evidence="3 4" key="1">
    <citation type="submission" date="2019-10" db="EMBL/GenBank/DDBJ databases">
        <title>Sequencing and Assembly of Multiple Reported Metal-Biooxidizing Members of the Extremely Thermoacidophilic Archaeal Family Sulfolobaceae.</title>
        <authorList>
            <person name="Counts J.A."/>
            <person name="Kelly R.M."/>
        </authorList>
    </citation>
    <scope>NUCLEOTIDE SEQUENCE [LARGE SCALE GENOMIC DNA]</scope>
    <source>
        <strain evidence="3 4">DSM 6482</strain>
    </source>
</reference>
<sequence length="292" mass="33865">MPEVLIPVGPSDRLDWVKKTLSSAVSLNLSRVIVYDNSEREDLSQLIDQFNVVHVKDKRMKQVNMARLRNKLISLARERVVVLMDSDVVIKSASNLIRKVEEEGYSFSWMHYAYSEDEMNKPTEVGENNPNLGCASLDLEAIKKIGMFDEKYARDEDVWVYSKLRKEGMKVGSIEERCLHLNRSHERKDLRTSIKEARRNLWRPKYDVMLMMDGLTQATFLTGYTYYGSYYIVGVLSVLFYPASLLYLPIVGVGIKYYGGFRRWFYNLIPGLALALAFPYGIAWNLVRRHKH</sequence>
<protein>
    <submittedName>
        <fullName evidence="3">Glycosyltransferase</fullName>
    </submittedName>
</protein>
<dbReference type="EMBL" id="WGGD01000005">
    <property type="protein sequence ID" value="MUN28223.1"/>
    <property type="molecule type" value="Genomic_DNA"/>
</dbReference>
<dbReference type="Gene3D" id="3.90.550.10">
    <property type="entry name" value="Spore Coat Polysaccharide Biosynthesis Protein SpsA, Chain A"/>
    <property type="match status" value="1"/>
</dbReference>
<evidence type="ECO:0000259" key="2">
    <source>
        <dbReference type="Pfam" id="PF00535"/>
    </source>
</evidence>
<feature type="domain" description="Glycosyltransferase 2-like" evidence="2">
    <location>
        <begin position="14"/>
        <end position="122"/>
    </location>
</feature>
<dbReference type="CDD" id="cd00761">
    <property type="entry name" value="Glyco_tranf_GTA_type"/>
    <property type="match status" value="1"/>
</dbReference>
<organism evidence="3 4">
    <name type="scientific">Sulfuracidifex metallicus DSM 6482 = JCM 9184</name>
    <dbReference type="NCBI Taxonomy" id="523847"/>
    <lineage>
        <taxon>Archaea</taxon>
        <taxon>Thermoproteota</taxon>
        <taxon>Thermoprotei</taxon>
        <taxon>Sulfolobales</taxon>
        <taxon>Sulfolobaceae</taxon>
        <taxon>Sulfuracidifex</taxon>
    </lineage>
</organism>
<dbReference type="OrthoDB" id="46222at2157"/>
<dbReference type="Proteomes" id="UP000470772">
    <property type="component" value="Unassembled WGS sequence"/>
</dbReference>
<proteinExistence type="predicted"/>
<dbReference type="Pfam" id="PF00535">
    <property type="entry name" value="Glycos_transf_2"/>
    <property type="match status" value="1"/>
</dbReference>
<gene>
    <name evidence="3" type="ORF">GC250_01775</name>
</gene>
<keyword evidence="1" id="KW-0472">Membrane</keyword>
<keyword evidence="1" id="KW-0812">Transmembrane</keyword>
<feature type="transmembrane region" description="Helical" evidence="1">
    <location>
        <begin position="239"/>
        <end position="258"/>
    </location>
</feature>
<dbReference type="AlphaFoldDB" id="A0A6A9QQX7"/>
<dbReference type="InterPro" id="IPR029044">
    <property type="entry name" value="Nucleotide-diphossugar_trans"/>
</dbReference>
<comment type="caution">
    <text evidence="3">The sequence shown here is derived from an EMBL/GenBank/DDBJ whole genome shotgun (WGS) entry which is preliminary data.</text>
</comment>
<keyword evidence="1" id="KW-1133">Transmembrane helix</keyword>
<name>A0A6A9QQX7_SULME</name>
<dbReference type="GO" id="GO:0016740">
    <property type="term" value="F:transferase activity"/>
    <property type="evidence" value="ECO:0007669"/>
    <property type="project" value="UniProtKB-KW"/>
</dbReference>
<dbReference type="InterPro" id="IPR001173">
    <property type="entry name" value="Glyco_trans_2-like"/>
</dbReference>